<dbReference type="InterPro" id="IPR013087">
    <property type="entry name" value="Znf_C2H2_type"/>
</dbReference>
<protein>
    <submittedName>
        <fullName evidence="4">C2H2-type domain-containing protein</fullName>
    </submittedName>
</protein>
<organism evidence="3 4">
    <name type="scientific">Globodera rostochiensis</name>
    <name type="common">Golden nematode worm</name>
    <name type="synonym">Heterodera rostochiensis</name>
    <dbReference type="NCBI Taxonomy" id="31243"/>
    <lineage>
        <taxon>Eukaryota</taxon>
        <taxon>Metazoa</taxon>
        <taxon>Ecdysozoa</taxon>
        <taxon>Nematoda</taxon>
        <taxon>Chromadorea</taxon>
        <taxon>Rhabditida</taxon>
        <taxon>Tylenchina</taxon>
        <taxon>Tylenchomorpha</taxon>
        <taxon>Tylenchoidea</taxon>
        <taxon>Heteroderidae</taxon>
        <taxon>Heteroderinae</taxon>
        <taxon>Globodera</taxon>
    </lineage>
</organism>
<dbReference type="Proteomes" id="UP000887572">
    <property type="component" value="Unplaced"/>
</dbReference>
<evidence type="ECO:0000313" key="4">
    <source>
        <dbReference type="WBParaSite" id="Gr19_v10_g15704.t2"/>
    </source>
</evidence>
<evidence type="ECO:0000259" key="2">
    <source>
        <dbReference type="PROSITE" id="PS00028"/>
    </source>
</evidence>
<accession>A0A914HC54</accession>
<feature type="compositionally biased region" description="Low complexity" evidence="1">
    <location>
        <begin position="454"/>
        <end position="463"/>
    </location>
</feature>
<dbReference type="WBParaSite" id="Gr19_v10_g15704.t2">
    <property type="protein sequence ID" value="Gr19_v10_g15704.t2"/>
    <property type="gene ID" value="Gr19_v10_g15704"/>
</dbReference>
<evidence type="ECO:0000313" key="3">
    <source>
        <dbReference type="Proteomes" id="UP000887572"/>
    </source>
</evidence>
<feature type="compositionally biased region" description="Polar residues" evidence="1">
    <location>
        <begin position="357"/>
        <end position="372"/>
    </location>
</feature>
<dbReference type="AlphaFoldDB" id="A0A914HC54"/>
<feature type="compositionally biased region" description="Basic and acidic residues" evidence="1">
    <location>
        <begin position="20"/>
        <end position="34"/>
    </location>
</feature>
<feature type="region of interest" description="Disordered" evidence="1">
    <location>
        <begin position="355"/>
        <end position="374"/>
    </location>
</feature>
<proteinExistence type="predicted"/>
<name>A0A914HC54_GLORO</name>
<feature type="region of interest" description="Disordered" evidence="1">
    <location>
        <begin position="1"/>
        <end position="43"/>
    </location>
</feature>
<reference evidence="4" key="1">
    <citation type="submission" date="2022-11" db="UniProtKB">
        <authorList>
            <consortium name="WormBaseParasite"/>
        </authorList>
    </citation>
    <scope>IDENTIFICATION</scope>
</reference>
<dbReference type="PROSITE" id="PS00028">
    <property type="entry name" value="ZINC_FINGER_C2H2_1"/>
    <property type="match status" value="1"/>
</dbReference>
<keyword evidence="3" id="KW-1185">Reference proteome</keyword>
<sequence>MDTTISNNVTAKVDFDELNSPEKDNTSRGIRNYDDDGIGEQPDRTDDMQFEADGELCCSSSLFPSDDQQLNMADEEIQSPLLRSIVDELLTQQPAKLDVLVSAAMNKKQNRQAVDGAEEASTVESRRLLADEHGLRPQSEPSLLMRAASSFCARPASVGAFQQPSFLIEKVADEIVCEDDIVEIAVEKDPETQTMRGHHCSLCKMPICGDAGEQEGFVCFNCKNKGPEIAANKQSVAAGDGEEDEDAPQLHDVDDAILVDRKRHRNNDATKKLEAIKWARRNSIKSAAKIFGVDRKSIQVWIKQEDKLKQQMNSGAGTRKRLDGGGRQVQHLDTDTSSHLVKFSRASSKADLLANGQAVSDQTNRQNCPQSHQSDENIAERCAFDPVTKRRFYEPHKRHGCAGEYCLSQVTQIGERICSVENKLARLSELFRQLIQQNGKTGDDTSEKGKQRQRQQISSSASRLQDYIIRPPANALMAQRVRPLPTSQQHISRLPPAGLCAQIIKYPRLSSTAAMHQPSTVPHISPFLNSSANHNNQILRPTIYQPNRPLGHWKQPEAVVGKVLDYGIKIYSPENAMKGAVENGSVCPVCFAKFEPFVNLSIHILRHMDKKLPVDFIRCKLCFAQNSIHFLSVPAVREHIRTAHGVTKSDAIREIAVSDPKGAHPMVQTVLKRFARLRMVMWESHSQIKTKLALLVKQQQCSNSSSRKRRRNRDEGEEDVVDQLLFSSTGVPQSLSERFQRLRKMCRVLSDQLVVPICEKSIAGLDDVHIAELSKGFALSDD</sequence>
<feature type="region of interest" description="Disordered" evidence="1">
    <location>
        <begin position="311"/>
        <end position="330"/>
    </location>
</feature>
<feature type="domain" description="C2H2-type" evidence="2">
    <location>
        <begin position="587"/>
        <end position="607"/>
    </location>
</feature>
<feature type="compositionally biased region" description="Basic and acidic residues" evidence="1">
    <location>
        <begin position="441"/>
        <end position="450"/>
    </location>
</feature>
<feature type="region of interest" description="Disordered" evidence="1">
    <location>
        <begin position="438"/>
        <end position="464"/>
    </location>
</feature>
<feature type="compositionally biased region" description="Basic and acidic residues" evidence="1">
    <location>
        <begin position="320"/>
        <end position="330"/>
    </location>
</feature>
<evidence type="ECO:0000256" key="1">
    <source>
        <dbReference type="SAM" id="MobiDB-lite"/>
    </source>
</evidence>
<feature type="compositionally biased region" description="Polar residues" evidence="1">
    <location>
        <begin position="1"/>
        <end position="10"/>
    </location>
</feature>